<organism evidence="2">
    <name type="scientific">hydrothermal vent metagenome</name>
    <dbReference type="NCBI Taxonomy" id="652676"/>
    <lineage>
        <taxon>unclassified sequences</taxon>
        <taxon>metagenomes</taxon>
        <taxon>ecological metagenomes</taxon>
    </lineage>
</organism>
<sequence length="381" mass="41861">MPKKKENKPIRVSTLGLDKRSQEALRMAFLSAAKGACILSDDESAEVGICNMDSSHAKALWNNNSALHPTRPMVVISINDPLLDNSIYVAKPINITTLIESIKLAHVSATQQSLSKASNAPTTQTEQFHTSSGTAHTTSKQNNKKPTEEPQAPDSQWKDDSDTIIGYYSPGDFLQGKLEEILSLAHHKKTAMRLSIKIKGKWASITADPGHNKVISELSNEELESLCTTPIYCIDIKSKFISNNAYFSEPGESNHLFEDSTEQFLWKIALWTSAGRLPQGMTPSHQIKLKHWPNLTRLTQSPNDIRISALLTDQPSAPALIAKVLGIPITQVFSYYAASHALGLAVPAQKAPGKRSSFNIPPKSKHHSLLGRIINKFSNPN</sequence>
<evidence type="ECO:0000313" key="2">
    <source>
        <dbReference type="EMBL" id="VAW89863.1"/>
    </source>
</evidence>
<accession>A0A3B0ZP31</accession>
<feature type="region of interest" description="Disordered" evidence="1">
    <location>
        <begin position="115"/>
        <end position="161"/>
    </location>
</feature>
<gene>
    <name evidence="2" type="ORF">MNBD_GAMMA17-210</name>
</gene>
<proteinExistence type="predicted"/>
<dbReference type="EMBL" id="UOFQ01000157">
    <property type="protein sequence ID" value="VAW89863.1"/>
    <property type="molecule type" value="Genomic_DNA"/>
</dbReference>
<protein>
    <submittedName>
        <fullName evidence="2">Uncharacterized protein</fullName>
    </submittedName>
</protein>
<name>A0A3B0ZP31_9ZZZZ</name>
<dbReference type="AlphaFoldDB" id="A0A3B0ZP31"/>
<feature type="compositionally biased region" description="Polar residues" evidence="1">
    <location>
        <begin position="115"/>
        <end position="141"/>
    </location>
</feature>
<reference evidence="2" key="1">
    <citation type="submission" date="2018-06" db="EMBL/GenBank/DDBJ databases">
        <authorList>
            <person name="Zhirakovskaya E."/>
        </authorList>
    </citation>
    <scope>NUCLEOTIDE SEQUENCE</scope>
</reference>
<evidence type="ECO:0000256" key="1">
    <source>
        <dbReference type="SAM" id="MobiDB-lite"/>
    </source>
</evidence>